<evidence type="ECO:0000256" key="8">
    <source>
        <dbReference type="ARBA" id="ARBA00022833"/>
    </source>
</evidence>
<dbReference type="Pfam" id="PF01717">
    <property type="entry name" value="Meth_synt_2"/>
    <property type="match status" value="1"/>
</dbReference>
<dbReference type="GO" id="GO:0032259">
    <property type="term" value="P:methylation"/>
    <property type="evidence" value="ECO:0007669"/>
    <property type="project" value="UniProtKB-KW"/>
</dbReference>
<organism evidence="13 14">
    <name type="scientific">Uliginosibacterium sediminicola</name>
    <dbReference type="NCBI Taxonomy" id="2024550"/>
    <lineage>
        <taxon>Bacteria</taxon>
        <taxon>Pseudomonadati</taxon>
        <taxon>Pseudomonadota</taxon>
        <taxon>Betaproteobacteria</taxon>
        <taxon>Rhodocyclales</taxon>
        <taxon>Zoogloeaceae</taxon>
        <taxon>Uliginosibacterium</taxon>
    </lineage>
</organism>
<dbReference type="PIRSF" id="PIRSF000382">
    <property type="entry name" value="MeTrfase_B12_ind"/>
    <property type="match status" value="1"/>
</dbReference>
<dbReference type="Pfam" id="PF08267">
    <property type="entry name" value="Meth_synt_1"/>
    <property type="match status" value="1"/>
</dbReference>
<dbReference type="Gene3D" id="3.20.20.210">
    <property type="match status" value="2"/>
</dbReference>
<evidence type="ECO:0000256" key="2">
    <source>
        <dbReference type="ARBA" id="ARBA00004681"/>
    </source>
</evidence>
<feature type="domain" description="Cobalamin-independent methionine synthase MetE N-terminal" evidence="12">
    <location>
        <begin position="4"/>
        <end position="318"/>
    </location>
</feature>
<feature type="binding site" evidence="10">
    <location>
        <position position="674"/>
    </location>
    <ligand>
        <name>Zn(2+)</name>
        <dbReference type="ChEBI" id="CHEBI:29105"/>
        <note>catalytic</note>
    </ligand>
</feature>
<keyword evidence="6 10" id="KW-0808">Transferase</keyword>
<dbReference type="EMBL" id="JBDIVE010000002">
    <property type="protein sequence ID" value="MEN3067644.1"/>
    <property type="molecule type" value="Genomic_DNA"/>
</dbReference>
<gene>
    <name evidence="10 13" type="primary">metE</name>
    <name evidence="13" type="ORF">ABDB84_04070</name>
</gene>
<comment type="catalytic activity">
    <reaction evidence="10">
        <text>5-methyltetrahydropteroyltri-L-glutamate + L-homocysteine = tetrahydropteroyltri-L-glutamate + L-methionine</text>
        <dbReference type="Rhea" id="RHEA:21196"/>
        <dbReference type="ChEBI" id="CHEBI:57844"/>
        <dbReference type="ChEBI" id="CHEBI:58140"/>
        <dbReference type="ChEBI" id="CHEBI:58199"/>
        <dbReference type="ChEBI" id="CHEBI:58207"/>
        <dbReference type="EC" id="2.1.1.14"/>
    </reaction>
</comment>
<reference evidence="13 14" key="1">
    <citation type="journal article" date="2018" name="Int. J. Syst. Evol. Microbiol.">
        <title>Uliginosibacterium sediminicola sp. nov., isolated from freshwater sediment.</title>
        <authorList>
            <person name="Hwang W.M."/>
            <person name="Kim S.M."/>
            <person name="Kang K."/>
            <person name="Ahn T.Y."/>
        </authorList>
    </citation>
    <scope>NUCLEOTIDE SEQUENCE [LARGE SCALE GENOMIC DNA]</scope>
    <source>
        <strain evidence="13 14">M1-21</strain>
    </source>
</reference>
<feature type="binding site" evidence="10">
    <location>
        <position position="614"/>
    </location>
    <ligand>
        <name>5-methyltetrahydropteroyltri-L-glutamate</name>
        <dbReference type="ChEBI" id="CHEBI:58207"/>
    </ligand>
</feature>
<feature type="binding site" evidence="10">
    <location>
        <position position="493"/>
    </location>
    <ligand>
        <name>L-homocysteine</name>
        <dbReference type="ChEBI" id="CHEBI:58199"/>
    </ligand>
</feature>
<evidence type="ECO:0000256" key="6">
    <source>
        <dbReference type="ARBA" id="ARBA00022679"/>
    </source>
</evidence>
<dbReference type="CDD" id="cd03311">
    <property type="entry name" value="CIMS_C_terminal_like"/>
    <property type="match status" value="1"/>
</dbReference>
<feature type="binding site" evidence="10">
    <location>
        <position position="493"/>
    </location>
    <ligand>
        <name>L-methionine</name>
        <dbReference type="ChEBI" id="CHEBI:57844"/>
    </ligand>
</feature>
<evidence type="ECO:0000256" key="9">
    <source>
        <dbReference type="ARBA" id="ARBA00023167"/>
    </source>
</evidence>
<dbReference type="NCBIfam" id="NF003556">
    <property type="entry name" value="PRK05222.1"/>
    <property type="match status" value="1"/>
</dbReference>
<dbReference type="RefSeq" id="WP_345918414.1">
    <property type="nucleotide sequence ID" value="NZ_JBDIVE010000002.1"/>
</dbReference>
<evidence type="ECO:0000259" key="12">
    <source>
        <dbReference type="Pfam" id="PF08267"/>
    </source>
</evidence>
<dbReference type="PANTHER" id="PTHR30519">
    <property type="entry name" value="5-METHYLTETRAHYDROPTEROYLTRIGLUTAMATE--HOMOCYSTEINE METHYLTRANSFERASE"/>
    <property type="match status" value="1"/>
</dbReference>
<evidence type="ECO:0000259" key="11">
    <source>
        <dbReference type="Pfam" id="PF01717"/>
    </source>
</evidence>
<dbReference type="InterPro" id="IPR002629">
    <property type="entry name" value="Met_Synth_C/arc"/>
</dbReference>
<dbReference type="SUPFAM" id="SSF51726">
    <property type="entry name" value="UROD/MetE-like"/>
    <property type="match status" value="2"/>
</dbReference>
<keyword evidence="4 10" id="KW-0489">Methyltransferase</keyword>
<feature type="binding site" evidence="10">
    <location>
        <begin position="524"/>
        <end position="525"/>
    </location>
    <ligand>
        <name>5-methyltetrahydropteroyltri-L-glutamate</name>
        <dbReference type="ChEBI" id="CHEBI:58207"/>
    </ligand>
</feature>
<feature type="binding site" evidence="10">
    <location>
        <position position="735"/>
    </location>
    <ligand>
        <name>Zn(2+)</name>
        <dbReference type="ChEBI" id="CHEBI:29105"/>
        <note>catalytic</note>
    </ligand>
</feature>
<dbReference type="CDD" id="cd03312">
    <property type="entry name" value="CIMS_N_terminal_like"/>
    <property type="match status" value="1"/>
</dbReference>
<feature type="binding site" evidence="10">
    <location>
        <position position="650"/>
    </location>
    <ligand>
        <name>Zn(2+)</name>
        <dbReference type="ChEBI" id="CHEBI:29105"/>
        <note>catalytic</note>
    </ligand>
</feature>
<keyword evidence="7 10" id="KW-0479">Metal-binding</keyword>
<dbReference type="HAMAP" id="MF_00172">
    <property type="entry name" value="Meth_synth"/>
    <property type="match status" value="1"/>
</dbReference>
<dbReference type="InterPro" id="IPR038071">
    <property type="entry name" value="UROD/MetE-like_sf"/>
</dbReference>
<comment type="pathway">
    <text evidence="2 10">Amino-acid biosynthesis; L-methionine biosynthesis via de novo pathway; L-methionine from L-homocysteine (MetE route): step 1/1.</text>
</comment>
<dbReference type="GO" id="GO:0003871">
    <property type="term" value="F:5-methyltetrahydropteroyltriglutamate-homocysteine S-methyltransferase activity"/>
    <property type="evidence" value="ECO:0007669"/>
    <property type="project" value="UniProtKB-EC"/>
</dbReference>
<evidence type="ECO:0000256" key="10">
    <source>
        <dbReference type="HAMAP-Rule" id="MF_00172"/>
    </source>
</evidence>
<comment type="similarity">
    <text evidence="3 10">Belongs to the vitamin-B12 independent methionine synthase family.</text>
</comment>
<feature type="binding site" evidence="10">
    <location>
        <position position="608"/>
    </location>
    <ligand>
        <name>L-homocysteine</name>
        <dbReference type="ChEBI" id="CHEBI:58199"/>
    </ligand>
</feature>
<dbReference type="NCBIfam" id="TIGR01371">
    <property type="entry name" value="met_syn_B12ind"/>
    <property type="match status" value="1"/>
</dbReference>
<accession>A0ABU9YV97</accession>
<sequence>MAITHSLGFPRIGAQRELKFALEAYWQGKSSAAELRAVGTRLRQQHWAAQAGLDLVPLGDFSFYDQVLDMSFTLGNLPARVRDFHGDALDNYFRVARGRSAAGSEAHGACCAGVAAGEMTKWFDTNYHYIVPEFTADSEFRLDASRLLQEIGEARALGLRAKPVIIGPLSYLWLGKAKDGSNKLDLLPRLLPAYAQLLAVLAEQGVEWLQIDEPALVTELDEDWRHAYSIAYHTLKSTPLKLLLCSYFGPLRENLEWALKLPTAGFHLDALRARDEVQAALNYLGSHKVLSLGVINGRNIWKTDLNAVLDWLEPISERLGERLWLAPSCSLLHVPVDLRSETRLDAEVRSWLAFACQKLEELQLLARALKSGREAVAGALAENRQAIAARRSSTRVHNRQVQEAMARLHDKLGRRQSPYPVRAARQAAVLQLPAFPTTTIGSFPQTAEIRQIRRRFKSGELDAAAYQAAMHGEIERSVRAQEALGLDVLVHGEAERNDMVEYFGEQLDGYAFSQAGWVQSYGSRCVKPPILFGDISRRQAMTVDWIRYAQSLTDKPMKGMLTGPVTILNWSFVRDDQPRAFSCFQLALALREEVLDLERAGIRVIQIDEAALREGLPLRKAQWQAYLEWAVEAFRITANGVADQTQIHTHMCYSEFNDIIAAIASMDADVITIETSRSDMELLEAFKSFKYPNEIGPGVYDIHSPNIPSEEHMLALMRKAAEHIPAERLWVNPDCGLKTRQWPEVMPALRNMVAAAKRLRGAAESARAPLQTAEH</sequence>
<evidence type="ECO:0000313" key="14">
    <source>
        <dbReference type="Proteomes" id="UP001410394"/>
    </source>
</evidence>
<comment type="caution">
    <text evidence="13">The sequence shown here is derived from an EMBL/GenBank/DDBJ whole genome shotgun (WGS) entry which is preliminary data.</text>
</comment>
<evidence type="ECO:0000256" key="4">
    <source>
        <dbReference type="ARBA" id="ARBA00022603"/>
    </source>
</evidence>
<evidence type="ECO:0000256" key="7">
    <source>
        <dbReference type="ARBA" id="ARBA00022723"/>
    </source>
</evidence>
<feature type="binding site" evidence="10">
    <location>
        <begin position="16"/>
        <end position="19"/>
    </location>
    <ligand>
        <name>5-methyltetrahydropteroyltri-L-glutamate</name>
        <dbReference type="ChEBI" id="CHEBI:58207"/>
    </ligand>
</feature>
<dbReference type="EC" id="2.1.1.14" evidence="10"/>
<comment type="cofactor">
    <cofactor evidence="10">
        <name>Zn(2+)</name>
        <dbReference type="ChEBI" id="CHEBI:29105"/>
    </cofactor>
    <text evidence="10">Binds 1 zinc ion per subunit.</text>
</comment>
<keyword evidence="9 10" id="KW-0486">Methionine biosynthesis</keyword>
<feature type="binding site" evidence="10">
    <location>
        <position position="652"/>
    </location>
    <ligand>
        <name>Zn(2+)</name>
        <dbReference type="ChEBI" id="CHEBI:29105"/>
        <note>catalytic</note>
    </ligand>
</feature>
<keyword evidence="14" id="KW-1185">Reference proteome</keyword>
<keyword evidence="8 10" id="KW-0862">Zinc</keyword>
<evidence type="ECO:0000256" key="5">
    <source>
        <dbReference type="ARBA" id="ARBA00022605"/>
    </source>
</evidence>
<feature type="domain" description="Cobalamin-independent methionine synthase MetE C-terminal/archaeal" evidence="11">
    <location>
        <begin position="435"/>
        <end position="757"/>
    </location>
</feature>
<proteinExistence type="inferred from homology"/>
<dbReference type="InterPro" id="IPR006276">
    <property type="entry name" value="Cobalamin-indep_Met_synthase"/>
</dbReference>
<dbReference type="InterPro" id="IPR013215">
    <property type="entry name" value="Cbl-indep_Met_Synth_N"/>
</dbReference>
<feature type="binding site" evidence="10">
    <location>
        <begin position="440"/>
        <end position="442"/>
    </location>
    <ligand>
        <name>L-homocysteine</name>
        <dbReference type="ChEBI" id="CHEBI:58199"/>
    </ligand>
</feature>
<evidence type="ECO:0000313" key="13">
    <source>
        <dbReference type="EMBL" id="MEN3067644.1"/>
    </source>
</evidence>
<evidence type="ECO:0000256" key="1">
    <source>
        <dbReference type="ARBA" id="ARBA00002777"/>
    </source>
</evidence>
<name>A0ABU9YV97_9RHOO</name>
<keyword evidence="5 10" id="KW-0028">Amino-acid biosynthesis</keyword>
<evidence type="ECO:0000256" key="3">
    <source>
        <dbReference type="ARBA" id="ARBA00009553"/>
    </source>
</evidence>
<feature type="binding site" evidence="10">
    <location>
        <position position="570"/>
    </location>
    <ligand>
        <name>5-methyltetrahydropteroyltri-L-glutamate</name>
        <dbReference type="ChEBI" id="CHEBI:58207"/>
    </ligand>
</feature>
<dbReference type="Proteomes" id="UP001410394">
    <property type="component" value="Unassembled WGS sequence"/>
</dbReference>
<feature type="active site" description="Proton donor" evidence="10">
    <location>
        <position position="703"/>
    </location>
</feature>
<feature type="binding site" evidence="10">
    <location>
        <position position="608"/>
    </location>
    <ligand>
        <name>L-methionine</name>
        <dbReference type="ChEBI" id="CHEBI:57844"/>
    </ligand>
</feature>
<feature type="binding site" evidence="10">
    <location>
        <begin position="440"/>
        <end position="442"/>
    </location>
    <ligand>
        <name>L-methionine</name>
        <dbReference type="ChEBI" id="CHEBI:57844"/>
    </ligand>
</feature>
<feature type="binding site" evidence="10">
    <location>
        <position position="121"/>
    </location>
    <ligand>
        <name>5-methyltetrahydropteroyltri-L-glutamate</name>
        <dbReference type="ChEBI" id="CHEBI:58207"/>
    </ligand>
</feature>
<keyword evidence="10" id="KW-0677">Repeat</keyword>
<comment type="function">
    <text evidence="1 10">Catalyzes the transfer of a methyl group from 5-methyltetrahydrofolate to homocysteine resulting in methionine formation.</text>
</comment>
<protein>
    <recommendedName>
        <fullName evidence="10">5-methyltetrahydropteroyltriglutamate--homocysteine methyltransferase</fullName>
        <ecNumber evidence="10">2.1.1.14</ecNumber>
    </recommendedName>
    <alternativeName>
        <fullName evidence="10">Cobalamin-independent methionine synthase</fullName>
    </alternativeName>
    <alternativeName>
        <fullName evidence="10">Methionine synthase, vitamin-B12 independent isozyme</fullName>
    </alternativeName>
</protein>